<evidence type="ECO:0000313" key="2">
    <source>
        <dbReference type="EMBL" id="EUA06857.1"/>
    </source>
</evidence>
<protein>
    <submittedName>
        <fullName evidence="2">Uncharacterized protein</fullName>
    </submittedName>
</protein>
<reference evidence="2" key="1">
    <citation type="submission" date="2014-01" db="EMBL/GenBank/DDBJ databases">
        <authorList>
            <person name="Brown-Elliot B."/>
            <person name="Wallace R."/>
            <person name="Lenaerts A."/>
            <person name="Ordway D."/>
            <person name="DeGroote M.A."/>
            <person name="Parker T."/>
            <person name="Sizemore C."/>
            <person name="Tallon L.J."/>
            <person name="Sadzewicz L.K."/>
            <person name="Sengamalay N."/>
            <person name="Fraser C.M."/>
            <person name="Hine E."/>
            <person name="Shefchek K.A."/>
            <person name="Das S.P."/>
            <person name="Tettelin H."/>
        </authorList>
    </citation>
    <scope>NUCLEOTIDE SEQUENCE [LARGE SCALE GENOMIC DNA]</scope>
    <source>
        <strain evidence="2">4042</strain>
    </source>
</reference>
<accession>X7YI63</accession>
<sequence>MSPSRHASIGMTAGRPPYRVSAESSDRSPGTGLCASTPYFTSQLQQMIYVC</sequence>
<organism evidence="2">
    <name type="scientific">Mycobacterium xenopi 4042</name>
    <dbReference type="NCBI Taxonomy" id="1299334"/>
    <lineage>
        <taxon>Bacteria</taxon>
        <taxon>Bacillati</taxon>
        <taxon>Actinomycetota</taxon>
        <taxon>Actinomycetes</taxon>
        <taxon>Mycobacteriales</taxon>
        <taxon>Mycobacteriaceae</taxon>
        <taxon>Mycobacterium</taxon>
    </lineage>
</organism>
<feature type="region of interest" description="Disordered" evidence="1">
    <location>
        <begin position="1"/>
        <end position="32"/>
    </location>
</feature>
<gene>
    <name evidence="2" type="ORF">I553_0150</name>
</gene>
<dbReference type="AlphaFoldDB" id="X7YI63"/>
<dbReference type="EMBL" id="JAOB01000093">
    <property type="protein sequence ID" value="EUA06857.1"/>
    <property type="molecule type" value="Genomic_DNA"/>
</dbReference>
<evidence type="ECO:0000256" key="1">
    <source>
        <dbReference type="SAM" id="MobiDB-lite"/>
    </source>
</evidence>
<comment type="caution">
    <text evidence="2">The sequence shown here is derived from an EMBL/GenBank/DDBJ whole genome shotgun (WGS) entry which is preliminary data.</text>
</comment>
<name>X7YI63_MYCXE</name>
<proteinExistence type="predicted"/>